<sequence length="1027" mass="119271">MRISYRTPENRRYFEQKFSGTNLSKDKLQTMYTVELFITGCMLVDPNMPVMEAPSIMAGHDVPVIPGNANLDIVHRLRVLFREMRSKRVWSQMFRMYAQLPTGYCLYQFKDREWQKKDPILFSNRKSWYEDILSAPAKNVAKKYEFASEGTFEYESKQSVDSIKGNIPYIPNPIPLFPHYRVKGNFQLELSDGVYHPSSGMKETAASSEWRNREGQTIRFRPVQNPLDKVFTYKGVQHIIGGLGAGKSTFMVAETVRLAQQGARIGIIEGSVPQVLNRVKELRQLGINATPIIGKTNRAKHRDDYLAAKQHDIYDISDWSLDTNLELAHLSDQCLIRVLANDEDLSTDYPCRNINQPTQATACLCPFASQCGVYQDYAKLIDAQVWITTSASILQSKVPAMIDPYERTIYEAMYDLLDVIFIDEVDAVQKQFDDAFLEEHALFGTSEHFFEKLLVETTLMTAGKYINSEDIIVQQWIDGLHRLHKMIRDGVYRKLLRSPEFAISLRHRLIQLFTESYRISRAFTSNEEATEIFENKLQRFTENPLDHEIYPEVANLFGAESLEDRKVILKRIVVKLGGEEKPRGSYRYPYDWLEFYLYLSNVDYELEILKDLYPFIRTKLRMFSEINVFQSNQRGFIPFLKEAMTGRLTGYMYEVKREGVPGTFKAVHYSGVGRLLLQDWNSAFEHSDSHQGPAIVLMSGTSYAPGSPHYDVDIKPTWLLESNWEPPKIHQQYYPLFESGSGIPISVSGQDEERRSGSLKRMTTLLLHKFENELAEWRKVQTNRRILIIVNSYADVEDVAAVLKMNPVWRERFRQLSRGTDEIDESKFMRSELERFYHEPADILIAPLLAISRGYNILDEEKGSLFGSVFFLVRPYPVPNDMAYTIQLLHARLPSMLNQIEREKIHYLKAVTLIRRESNKLFHRIYRKQDYWSSLTSKERRTIAWFTFVPIWQTIGRMLRKGTSARVFYCDSKFAAQPLNVDGNESMLDYWHNIMNSNESNSAFRSLYGPFIDSIQMMMKEEEDESF</sequence>
<name>A0ABX7LE47_9BACL</name>
<dbReference type="EMBL" id="CP070969">
    <property type="protein sequence ID" value="QSF46191.1"/>
    <property type="molecule type" value="Genomic_DNA"/>
</dbReference>
<dbReference type="InterPro" id="IPR055254">
    <property type="entry name" value="pPIWI_RE_Z"/>
</dbReference>
<proteinExistence type="predicted"/>
<dbReference type="Proteomes" id="UP000663452">
    <property type="component" value="Chromosome"/>
</dbReference>
<protein>
    <recommendedName>
        <fullName evidence="1">pPIWI-RE three-gene island domain-containing protein</fullName>
    </recommendedName>
</protein>
<dbReference type="Pfam" id="PF18155">
    <property type="entry name" value="pPIWI_RE_Z"/>
    <property type="match status" value="1"/>
</dbReference>
<gene>
    <name evidence="2" type="ORF">JRJ22_06155</name>
</gene>
<evidence type="ECO:0000313" key="2">
    <source>
        <dbReference type="EMBL" id="QSF46191.1"/>
    </source>
</evidence>
<dbReference type="RefSeq" id="WP_206103685.1">
    <property type="nucleotide sequence ID" value="NZ_CP070969.1"/>
</dbReference>
<organism evidence="2 3">
    <name type="scientific">Paenibacillus tianjinensis</name>
    <dbReference type="NCBI Taxonomy" id="2810347"/>
    <lineage>
        <taxon>Bacteria</taxon>
        <taxon>Bacillati</taxon>
        <taxon>Bacillota</taxon>
        <taxon>Bacilli</taxon>
        <taxon>Bacillales</taxon>
        <taxon>Paenibacillaceae</taxon>
        <taxon>Paenibacillus</taxon>
    </lineage>
</organism>
<evidence type="ECO:0000259" key="1">
    <source>
        <dbReference type="Pfam" id="PF18155"/>
    </source>
</evidence>
<keyword evidence="3" id="KW-1185">Reference proteome</keyword>
<evidence type="ECO:0000313" key="3">
    <source>
        <dbReference type="Proteomes" id="UP000663452"/>
    </source>
</evidence>
<accession>A0ABX7LE47</accession>
<dbReference type="InterPro" id="IPR027417">
    <property type="entry name" value="P-loop_NTPase"/>
</dbReference>
<dbReference type="SUPFAM" id="SSF52540">
    <property type="entry name" value="P-loop containing nucleoside triphosphate hydrolases"/>
    <property type="match status" value="1"/>
</dbReference>
<reference evidence="2 3" key="1">
    <citation type="submission" date="2021-02" db="EMBL/GenBank/DDBJ databases">
        <title>Paenibacillus tianjinensis sp. nov.</title>
        <authorList>
            <person name="Liu H."/>
        </authorList>
    </citation>
    <scope>NUCLEOTIDE SEQUENCE [LARGE SCALE GENOMIC DNA]</scope>
    <source>
        <strain evidence="2 3">TB2019</strain>
    </source>
</reference>
<feature type="domain" description="pPIWI-RE three-gene island" evidence="1">
    <location>
        <begin position="25"/>
        <end position="163"/>
    </location>
</feature>